<evidence type="ECO:0000313" key="3">
    <source>
        <dbReference type="Proteomes" id="UP000823388"/>
    </source>
</evidence>
<proteinExistence type="predicted"/>
<feature type="region of interest" description="Disordered" evidence="1">
    <location>
        <begin position="1"/>
        <end position="44"/>
    </location>
</feature>
<dbReference type="Proteomes" id="UP000823388">
    <property type="component" value="Chromosome 1K"/>
</dbReference>
<keyword evidence="3" id="KW-1185">Reference proteome</keyword>
<sequence>MSSPAHLHDLTRWVPSAAQRQGARHRRASPGRPRVTSSTLRSIE</sequence>
<accession>A0A8T0X9J2</accession>
<dbReference type="EMBL" id="CM029037">
    <property type="protein sequence ID" value="KAG2656075.1"/>
    <property type="molecule type" value="Genomic_DNA"/>
</dbReference>
<protein>
    <submittedName>
        <fullName evidence="2">Uncharacterized protein</fullName>
    </submittedName>
</protein>
<feature type="compositionally biased region" description="Basic and acidic residues" evidence="1">
    <location>
        <begin position="1"/>
        <end position="11"/>
    </location>
</feature>
<evidence type="ECO:0000313" key="2">
    <source>
        <dbReference type="EMBL" id="KAG2656075.1"/>
    </source>
</evidence>
<dbReference type="AlphaFoldDB" id="A0A8T0X9J2"/>
<reference evidence="2" key="1">
    <citation type="submission" date="2020-05" db="EMBL/GenBank/DDBJ databases">
        <title>WGS assembly of Panicum virgatum.</title>
        <authorList>
            <person name="Lovell J.T."/>
            <person name="Jenkins J."/>
            <person name="Shu S."/>
            <person name="Juenger T.E."/>
            <person name="Schmutz J."/>
        </authorList>
    </citation>
    <scope>NUCLEOTIDE SEQUENCE</scope>
    <source>
        <strain evidence="2">AP13</strain>
    </source>
</reference>
<name>A0A8T0X9J2_PANVG</name>
<feature type="compositionally biased region" description="Polar residues" evidence="1">
    <location>
        <begin position="35"/>
        <end position="44"/>
    </location>
</feature>
<gene>
    <name evidence="2" type="ORF">PVAP13_1KG054185</name>
</gene>
<comment type="caution">
    <text evidence="2">The sequence shown here is derived from an EMBL/GenBank/DDBJ whole genome shotgun (WGS) entry which is preliminary data.</text>
</comment>
<evidence type="ECO:0000256" key="1">
    <source>
        <dbReference type="SAM" id="MobiDB-lite"/>
    </source>
</evidence>
<organism evidence="2 3">
    <name type="scientific">Panicum virgatum</name>
    <name type="common">Blackwell switchgrass</name>
    <dbReference type="NCBI Taxonomy" id="38727"/>
    <lineage>
        <taxon>Eukaryota</taxon>
        <taxon>Viridiplantae</taxon>
        <taxon>Streptophyta</taxon>
        <taxon>Embryophyta</taxon>
        <taxon>Tracheophyta</taxon>
        <taxon>Spermatophyta</taxon>
        <taxon>Magnoliopsida</taxon>
        <taxon>Liliopsida</taxon>
        <taxon>Poales</taxon>
        <taxon>Poaceae</taxon>
        <taxon>PACMAD clade</taxon>
        <taxon>Panicoideae</taxon>
        <taxon>Panicodae</taxon>
        <taxon>Paniceae</taxon>
        <taxon>Panicinae</taxon>
        <taxon>Panicum</taxon>
        <taxon>Panicum sect. Hiantes</taxon>
    </lineage>
</organism>